<dbReference type="InterPro" id="IPR020019">
    <property type="entry name" value="AcTrfase_PglD-like"/>
</dbReference>
<evidence type="ECO:0000313" key="8">
    <source>
        <dbReference type="EMBL" id="MCS4122745.1"/>
    </source>
</evidence>
<evidence type="ECO:0000259" key="7">
    <source>
        <dbReference type="Pfam" id="PF17836"/>
    </source>
</evidence>
<dbReference type="PANTHER" id="PTHR43300">
    <property type="entry name" value="ACETYLTRANSFERASE"/>
    <property type="match status" value="1"/>
</dbReference>
<evidence type="ECO:0000256" key="2">
    <source>
        <dbReference type="ARBA" id="ARBA00022679"/>
    </source>
</evidence>
<evidence type="ECO:0000256" key="3">
    <source>
        <dbReference type="ARBA" id="ARBA00022737"/>
    </source>
</evidence>
<evidence type="ECO:0000256" key="5">
    <source>
        <dbReference type="PIRSR" id="PIRSR620019-1"/>
    </source>
</evidence>
<dbReference type="Gene3D" id="2.160.10.10">
    <property type="entry name" value="Hexapeptide repeat proteins"/>
    <property type="match status" value="1"/>
</dbReference>
<keyword evidence="4 8" id="KW-0012">Acyltransferase</keyword>
<feature type="binding site" evidence="6">
    <location>
        <position position="148"/>
    </location>
    <ligand>
        <name>acetyl-CoA</name>
        <dbReference type="ChEBI" id="CHEBI:57288"/>
    </ligand>
</feature>
<dbReference type="InterPro" id="IPR001451">
    <property type="entry name" value="Hexapep"/>
</dbReference>
<keyword evidence="2 8" id="KW-0808">Transferase</keyword>
<comment type="caution">
    <text evidence="8">The sequence shown here is derived from an EMBL/GenBank/DDBJ whole genome shotgun (WGS) entry which is preliminary data.</text>
</comment>
<gene>
    <name evidence="8" type="ORF">GGP45_003112</name>
</gene>
<evidence type="ECO:0000313" key="9">
    <source>
        <dbReference type="Proteomes" id="UP001155144"/>
    </source>
</evidence>
<feature type="site" description="Increases basicity of active site His" evidence="5">
    <location>
        <position position="140"/>
    </location>
</feature>
<dbReference type="EMBL" id="JANUBL010000009">
    <property type="protein sequence ID" value="MCS4122745.1"/>
    <property type="molecule type" value="Genomic_DNA"/>
</dbReference>
<feature type="domain" description="PglD N-terminal" evidence="7">
    <location>
        <begin position="7"/>
        <end position="71"/>
    </location>
</feature>
<dbReference type="CDD" id="cd03360">
    <property type="entry name" value="LbH_AT_putative"/>
    <property type="match status" value="1"/>
</dbReference>
<accession>A0A9X2V7K9</accession>
<dbReference type="PANTHER" id="PTHR43300:SF7">
    <property type="entry name" value="UDP-N-ACETYLBACILLOSAMINE N-ACETYLTRANSFERASE"/>
    <property type="match status" value="1"/>
</dbReference>
<dbReference type="RefSeq" id="WP_259040449.1">
    <property type="nucleotide sequence ID" value="NZ_JANUBL010000009.1"/>
</dbReference>
<evidence type="ECO:0000256" key="6">
    <source>
        <dbReference type="PIRSR" id="PIRSR620019-2"/>
    </source>
</evidence>
<organism evidence="8 9">
    <name type="scientific">Salinibacter ruber</name>
    <dbReference type="NCBI Taxonomy" id="146919"/>
    <lineage>
        <taxon>Bacteria</taxon>
        <taxon>Pseudomonadati</taxon>
        <taxon>Rhodothermota</taxon>
        <taxon>Rhodothermia</taxon>
        <taxon>Rhodothermales</taxon>
        <taxon>Salinibacteraceae</taxon>
        <taxon>Salinibacter</taxon>
    </lineage>
</organism>
<dbReference type="Gene3D" id="3.40.50.20">
    <property type="match status" value="1"/>
</dbReference>
<dbReference type="InterPro" id="IPR041561">
    <property type="entry name" value="PglD_N"/>
</dbReference>
<sequence length="209" mass="21495">MTERPFIILGGGGHARVVRSTLRQLGHTILGFTDPDEDASLEEDIDHLGPDAVLFDYTPTDVVLTVAIASTQDTTLRARTFKKQRRSDFDFPSIVHPRAVVAPEAAVGAGTQVAAGAVVQPGTTLAENVIVNTNASVDHDSEIGAHTHIAPGATVSGSVSIGARAHIGTGASLIQGIHVGPRSVVGAGAVVIEDVPPDSIVVGVPAVQK</sequence>
<dbReference type="EC" id="2.3.1.-" evidence="8"/>
<evidence type="ECO:0000256" key="1">
    <source>
        <dbReference type="ARBA" id="ARBA00007274"/>
    </source>
</evidence>
<keyword evidence="3" id="KW-0677">Repeat</keyword>
<dbReference type="Pfam" id="PF00132">
    <property type="entry name" value="Hexapep"/>
    <property type="match status" value="1"/>
</dbReference>
<dbReference type="Proteomes" id="UP001155144">
    <property type="component" value="Unassembled WGS sequence"/>
</dbReference>
<proteinExistence type="inferred from homology"/>
<dbReference type="InterPro" id="IPR018357">
    <property type="entry name" value="Hexapep_transf_CS"/>
</dbReference>
<dbReference type="Pfam" id="PF17836">
    <property type="entry name" value="PglD_N"/>
    <property type="match status" value="1"/>
</dbReference>
<protein>
    <submittedName>
        <fullName evidence="8">UDP-perosamine 4-acetyltransferase</fullName>
        <ecNumber evidence="8">2.3.1.-</ecNumber>
    </submittedName>
</protein>
<dbReference type="InterPro" id="IPR050179">
    <property type="entry name" value="Trans_hexapeptide_repeat"/>
</dbReference>
<feature type="active site" description="Proton acceptor" evidence="5">
    <location>
        <position position="139"/>
    </location>
</feature>
<dbReference type="PROSITE" id="PS00101">
    <property type="entry name" value="HEXAPEP_TRANSFERASES"/>
    <property type="match status" value="1"/>
</dbReference>
<dbReference type="SUPFAM" id="SSF51161">
    <property type="entry name" value="Trimeric LpxA-like enzymes"/>
    <property type="match status" value="1"/>
</dbReference>
<reference evidence="8" key="1">
    <citation type="submission" date="2022-08" db="EMBL/GenBank/DDBJ databases">
        <title>Genomic Encyclopedia of Type Strains, Phase V (KMG-V): Genome sequencing to study the core and pangenomes of soil and plant-associated prokaryotes.</title>
        <authorList>
            <person name="Whitman W."/>
        </authorList>
    </citation>
    <scope>NUCLEOTIDE SEQUENCE</scope>
    <source>
        <strain evidence="8">SP3026</strain>
    </source>
</reference>
<dbReference type="AlphaFoldDB" id="A0A9X2V7K9"/>
<dbReference type="GO" id="GO:0016746">
    <property type="term" value="F:acyltransferase activity"/>
    <property type="evidence" value="ECO:0007669"/>
    <property type="project" value="UniProtKB-KW"/>
</dbReference>
<evidence type="ECO:0000256" key="4">
    <source>
        <dbReference type="ARBA" id="ARBA00023315"/>
    </source>
</evidence>
<name>A0A9X2V7K9_9BACT</name>
<dbReference type="NCBIfam" id="TIGR03570">
    <property type="entry name" value="NeuD_NnaD"/>
    <property type="match status" value="1"/>
</dbReference>
<comment type="similarity">
    <text evidence="1">Belongs to the transferase hexapeptide repeat family.</text>
</comment>
<dbReference type="InterPro" id="IPR011004">
    <property type="entry name" value="Trimer_LpxA-like_sf"/>
</dbReference>